<reference evidence="4 5" key="1">
    <citation type="submission" date="2015-07" db="EMBL/GenBank/DDBJ databases">
        <title>Emmonsia species relationships and genome sequence.</title>
        <authorList>
            <consortium name="The Broad Institute Genomics Platform"/>
            <person name="Cuomo C.A."/>
            <person name="Munoz J.F."/>
            <person name="Imamovic A."/>
            <person name="Priest M.E."/>
            <person name="Young S."/>
            <person name="Clay O.K."/>
            <person name="McEwen J.G."/>
        </authorList>
    </citation>
    <scope>NUCLEOTIDE SEQUENCE [LARGE SCALE GENOMIC DNA]</scope>
    <source>
        <strain evidence="4 5">UAMH 9510</strain>
    </source>
</reference>
<dbReference type="CDD" id="cd14688">
    <property type="entry name" value="bZIP_YAP"/>
    <property type="match status" value="1"/>
</dbReference>
<feature type="region of interest" description="Disordered" evidence="3">
    <location>
        <begin position="32"/>
        <end position="91"/>
    </location>
</feature>
<evidence type="ECO:0008006" key="6">
    <source>
        <dbReference type="Google" id="ProtNLM"/>
    </source>
</evidence>
<name>A0A1J9Q674_9EURO</name>
<evidence type="ECO:0000313" key="5">
    <source>
        <dbReference type="Proteomes" id="UP000182235"/>
    </source>
</evidence>
<dbReference type="GO" id="GO:0090575">
    <property type="term" value="C:RNA polymerase II transcription regulator complex"/>
    <property type="evidence" value="ECO:0007669"/>
    <property type="project" value="TreeGrafter"/>
</dbReference>
<protein>
    <recommendedName>
        <fullName evidence="6">BZIP domain-containing protein</fullName>
    </recommendedName>
</protein>
<dbReference type="OrthoDB" id="2590011at2759"/>
<dbReference type="Proteomes" id="UP000182235">
    <property type="component" value="Unassembled WGS sequence"/>
</dbReference>
<proteinExistence type="predicted"/>
<evidence type="ECO:0000256" key="1">
    <source>
        <dbReference type="ARBA" id="ARBA00004123"/>
    </source>
</evidence>
<dbReference type="AlphaFoldDB" id="A0A1J9Q674"/>
<comment type="caution">
    <text evidence="4">The sequence shown here is derived from an EMBL/GenBank/DDBJ whole genome shotgun (WGS) entry which is preliminary data.</text>
</comment>
<evidence type="ECO:0000256" key="2">
    <source>
        <dbReference type="ARBA" id="ARBA00023242"/>
    </source>
</evidence>
<accession>A0A1J9Q674</accession>
<dbReference type="GO" id="GO:0001228">
    <property type="term" value="F:DNA-binding transcription activator activity, RNA polymerase II-specific"/>
    <property type="evidence" value="ECO:0007669"/>
    <property type="project" value="TreeGrafter"/>
</dbReference>
<gene>
    <name evidence="4" type="ORF">AJ78_08391</name>
</gene>
<dbReference type="InterPro" id="IPR046347">
    <property type="entry name" value="bZIP_sf"/>
</dbReference>
<dbReference type="PANTHER" id="PTHR40621:SF6">
    <property type="entry name" value="AP-1-LIKE TRANSCRIPTION FACTOR YAP1-RELATED"/>
    <property type="match status" value="1"/>
</dbReference>
<organism evidence="4 5">
    <name type="scientific">Emergomyces pasteurianus Ep9510</name>
    <dbReference type="NCBI Taxonomy" id="1447872"/>
    <lineage>
        <taxon>Eukaryota</taxon>
        <taxon>Fungi</taxon>
        <taxon>Dikarya</taxon>
        <taxon>Ascomycota</taxon>
        <taxon>Pezizomycotina</taxon>
        <taxon>Eurotiomycetes</taxon>
        <taxon>Eurotiomycetidae</taxon>
        <taxon>Onygenales</taxon>
        <taxon>Ajellomycetaceae</taxon>
        <taxon>Emergomyces</taxon>
    </lineage>
</organism>
<dbReference type="SUPFAM" id="SSF57959">
    <property type="entry name" value="Leucine zipper domain"/>
    <property type="match status" value="1"/>
</dbReference>
<dbReference type="GO" id="GO:0000976">
    <property type="term" value="F:transcription cis-regulatory region binding"/>
    <property type="evidence" value="ECO:0007669"/>
    <property type="project" value="InterPro"/>
</dbReference>
<dbReference type="InterPro" id="IPR050936">
    <property type="entry name" value="AP-1-like"/>
</dbReference>
<keyword evidence="5" id="KW-1185">Reference proteome</keyword>
<comment type="subcellular location">
    <subcellularLocation>
        <location evidence="1">Nucleus</location>
    </subcellularLocation>
</comment>
<feature type="non-terminal residue" evidence="4">
    <location>
        <position position="368"/>
    </location>
</feature>
<dbReference type="PANTHER" id="PTHR40621">
    <property type="entry name" value="TRANSCRIPTION FACTOR KAPC-RELATED"/>
    <property type="match status" value="1"/>
</dbReference>
<evidence type="ECO:0000313" key="4">
    <source>
        <dbReference type="EMBL" id="OJD10653.1"/>
    </source>
</evidence>
<sequence>MSTTLQKPAASPNPYNDTLEVLWRRAKEKLPFSKKDRADAAEELEEEAAGGDYDTSKSAHSRRREQVVNIPRPGPTDSVYTHSSNHRQRKEQYIKSLEQELLRLRDESSATQSETYQVAEENNILRDIMLAHGIPLPGTTAAPRPEDQWLRDHPMATVSVIGSRGFGQRLQVSVGDSPVQPAQIFPPGFGIPDGPTPEQPIISVVDYSKHVRFSGNNGRPYQPPAADFNGPGRLDASNITAQPIQGSGHPYGLDATQVGVDFVLFMERCCLYHAHQPHNPDEPTGHAFTVLSPILVAAPPMLDDCTSWQIPASELDRLLELSSALKLEGELTPVQMWARIKEHPLFHKLDPDGLRHLSSILITGVQCF</sequence>
<dbReference type="EMBL" id="LGRN01000729">
    <property type="protein sequence ID" value="OJD10653.1"/>
    <property type="molecule type" value="Genomic_DNA"/>
</dbReference>
<keyword evidence="2" id="KW-0539">Nucleus</keyword>
<dbReference type="VEuPathDB" id="FungiDB:AJ78_08391"/>
<evidence type="ECO:0000256" key="3">
    <source>
        <dbReference type="SAM" id="MobiDB-lite"/>
    </source>
</evidence>